<keyword evidence="6" id="KW-1185">Reference proteome</keyword>
<dbReference type="KEGG" id="ndv:NDEV_1180"/>
<dbReference type="AlphaFoldDB" id="A0A128A3L6"/>
<dbReference type="PANTHER" id="PTHR43776:SF8">
    <property type="entry name" value="ABC TRANSPORTER, ATP-BINDING PROTEIN"/>
    <property type="match status" value="1"/>
</dbReference>
<dbReference type="CDD" id="cd03257">
    <property type="entry name" value="ABC_NikE_OppD_transporters"/>
    <property type="match status" value="1"/>
</dbReference>
<keyword evidence="2" id="KW-0547">Nucleotide-binding</keyword>
<dbReference type="InterPro" id="IPR027417">
    <property type="entry name" value="P-loop_NTPase"/>
</dbReference>
<dbReference type="GO" id="GO:0016887">
    <property type="term" value="F:ATP hydrolysis activity"/>
    <property type="evidence" value="ECO:0007669"/>
    <property type="project" value="InterPro"/>
</dbReference>
<dbReference type="GO" id="GO:0015833">
    <property type="term" value="P:peptide transport"/>
    <property type="evidence" value="ECO:0007669"/>
    <property type="project" value="InterPro"/>
</dbReference>
<dbReference type="PROSITE" id="PS00211">
    <property type="entry name" value="ABC_TRANSPORTER_1"/>
    <property type="match status" value="1"/>
</dbReference>
<dbReference type="EMBL" id="LN890280">
    <property type="protein sequence ID" value="CUR51945.1"/>
    <property type="molecule type" value="Genomic_DNA"/>
</dbReference>
<feature type="domain" description="ABC transporter" evidence="4">
    <location>
        <begin position="12"/>
        <end position="262"/>
    </location>
</feature>
<reference evidence="6" key="1">
    <citation type="submission" date="2015-10" db="EMBL/GenBank/DDBJ databases">
        <authorList>
            <person name="Lehtovirta-Morley L.E."/>
            <person name="Vieille C."/>
        </authorList>
    </citation>
    <scope>NUCLEOTIDE SEQUENCE [LARGE SCALE GENOMIC DNA]</scope>
</reference>
<dbReference type="PANTHER" id="PTHR43776">
    <property type="entry name" value="TRANSPORT ATP-BINDING PROTEIN"/>
    <property type="match status" value="1"/>
</dbReference>
<dbReference type="InterPro" id="IPR013563">
    <property type="entry name" value="Oligopep_ABC_C"/>
</dbReference>
<evidence type="ECO:0000256" key="1">
    <source>
        <dbReference type="ARBA" id="ARBA00022448"/>
    </source>
</evidence>
<proteinExistence type="predicted"/>
<dbReference type="SMART" id="SM00382">
    <property type="entry name" value="AAA"/>
    <property type="match status" value="1"/>
</dbReference>
<gene>
    <name evidence="5" type="primary">oppD</name>
    <name evidence="5" type="ORF">NDEV_1180</name>
</gene>
<keyword evidence="1" id="KW-0813">Transport</keyword>
<name>A0A128A3L6_9ARCH</name>
<organism evidence="5 6">
    <name type="scientific">Nitrosotalea devaniterrae</name>
    <dbReference type="NCBI Taxonomy" id="1078905"/>
    <lineage>
        <taxon>Archaea</taxon>
        <taxon>Nitrososphaerota</taxon>
        <taxon>Nitrososphaeria</taxon>
        <taxon>Nitrosotaleales</taxon>
        <taxon>Nitrosotaleaceae</taxon>
        <taxon>Nitrosotalea</taxon>
    </lineage>
</organism>
<evidence type="ECO:0000259" key="4">
    <source>
        <dbReference type="PROSITE" id="PS50893"/>
    </source>
</evidence>
<dbReference type="Gene3D" id="3.40.50.300">
    <property type="entry name" value="P-loop containing nucleotide triphosphate hydrolases"/>
    <property type="match status" value="1"/>
</dbReference>
<dbReference type="FunFam" id="3.40.50.300:FF:000016">
    <property type="entry name" value="Oligopeptide ABC transporter ATP-binding component"/>
    <property type="match status" value="1"/>
</dbReference>
<dbReference type="InterPro" id="IPR025662">
    <property type="entry name" value="Sigma_54_int_dom_ATP-bd_1"/>
</dbReference>
<accession>A0A128A3L6</accession>
<sequence>MQTHNEPMDDVLAVNNLKKYFVKKGLVGTDKEITRVADGISFSIKKAETFVLAGESGSGKTTIARLILRALEPDSGTISFEGQEITNQNDNLKKIRLGCQMVHQDPYASINPRMTILDIVKEPLEIHNIGTKEERNSLALQALNQVKLEPVEDIASKYPHMLSGGQRQRVAIARAIVTNPRLVIADEPVSMLDVSVRIGILELIKELQEKHGISFLYITHDLSTARYIGHRIAILYLGKIVETGPITEVLSSPRHPYTQALIDSISEPDPDNLYKEKKIRINEPSDVDTYQGCRFRARCPYVIDKCMQEPDLEKISEKRQVACFVKIN</sequence>
<dbReference type="InterPro" id="IPR017871">
    <property type="entry name" value="ABC_transporter-like_CS"/>
</dbReference>
<dbReference type="Pfam" id="PF08352">
    <property type="entry name" value="oligo_HPY"/>
    <property type="match status" value="1"/>
</dbReference>
<dbReference type="Proteomes" id="UP000196239">
    <property type="component" value="Chromosome 1"/>
</dbReference>
<dbReference type="NCBIfam" id="TIGR01727">
    <property type="entry name" value="oligo_HPY"/>
    <property type="match status" value="1"/>
</dbReference>
<evidence type="ECO:0000256" key="2">
    <source>
        <dbReference type="ARBA" id="ARBA00022741"/>
    </source>
</evidence>
<dbReference type="InterPro" id="IPR003439">
    <property type="entry name" value="ABC_transporter-like_ATP-bd"/>
</dbReference>
<keyword evidence="3" id="KW-0067">ATP-binding</keyword>
<dbReference type="PROSITE" id="PS50893">
    <property type="entry name" value="ABC_TRANSPORTER_2"/>
    <property type="match status" value="1"/>
</dbReference>
<dbReference type="GO" id="GO:0055085">
    <property type="term" value="P:transmembrane transport"/>
    <property type="evidence" value="ECO:0007669"/>
    <property type="project" value="UniProtKB-ARBA"/>
</dbReference>
<evidence type="ECO:0000256" key="3">
    <source>
        <dbReference type="ARBA" id="ARBA00022840"/>
    </source>
</evidence>
<evidence type="ECO:0000313" key="5">
    <source>
        <dbReference type="EMBL" id="CUR51945.1"/>
    </source>
</evidence>
<dbReference type="PROSITE" id="PS00675">
    <property type="entry name" value="SIGMA54_INTERACT_1"/>
    <property type="match status" value="1"/>
</dbReference>
<dbReference type="InterPro" id="IPR050319">
    <property type="entry name" value="ABC_transp_ATP-bind"/>
</dbReference>
<dbReference type="GO" id="GO:0005524">
    <property type="term" value="F:ATP binding"/>
    <property type="evidence" value="ECO:0007669"/>
    <property type="project" value="UniProtKB-KW"/>
</dbReference>
<dbReference type="Pfam" id="PF00005">
    <property type="entry name" value="ABC_tran"/>
    <property type="match status" value="1"/>
</dbReference>
<protein>
    <submittedName>
        <fullName evidence="5">Oligopeptide/dipeptide ABC transporter, ATPase component</fullName>
    </submittedName>
</protein>
<dbReference type="InterPro" id="IPR003593">
    <property type="entry name" value="AAA+_ATPase"/>
</dbReference>
<evidence type="ECO:0000313" key="6">
    <source>
        <dbReference type="Proteomes" id="UP000196239"/>
    </source>
</evidence>
<dbReference type="SUPFAM" id="SSF52540">
    <property type="entry name" value="P-loop containing nucleoside triphosphate hydrolases"/>
    <property type="match status" value="1"/>
</dbReference>